<comment type="caution">
    <text evidence="2">The sequence shown here is derived from an EMBL/GenBank/DDBJ whole genome shotgun (WGS) entry which is preliminary data.</text>
</comment>
<dbReference type="EMBL" id="SUKA01000001">
    <property type="protein sequence ID" value="TJY67869.1"/>
    <property type="molecule type" value="Genomic_DNA"/>
</dbReference>
<evidence type="ECO:0000313" key="3">
    <source>
        <dbReference type="Proteomes" id="UP000309872"/>
    </source>
</evidence>
<evidence type="ECO:0000256" key="1">
    <source>
        <dbReference type="SAM" id="SignalP"/>
    </source>
</evidence>
<organism evidence="2 3">
    <name type="scientific">Sphingobacterium alkalisoli</name>
    <dbReference type="NCBI Taxonomy" id="1874115"/>
    <lineage>
        <taxon>Bacteria</taxon>
        <taxon>Pseudomonadati</taxon>
        <taxon>Bacteroidota</taxon>
        <taxon>Sphingobacteriia</taxon>
        <taxon>Sphingobacteriales</taxon>
        <taxon>Sphingobacteriaceae</taxon>
        <taxon>Sphingobacterium</taxon>
    </lineage>
</organism>
<protein>
    <recommendedName>
        <fullName evidence="4">DUF4412 domain-containing protein</fullName>
    </recommendedName>
</protein>
<name>A0A4V5LYU0_9SPHI</name>
<keyword evidence="3" id="KW-1185">Reference proteome</keyword>
<accession>A0A4V5LYU0</accession>
<feature type="chain" id="PRO_5020279324" description="DUF4412 domain-containing protein" evidence="1">
    <location>
        <begin position="21"/>
        <end position="330"/>
    </location>
</feature>
<sequence>MSKINYLFLIILSFASIRMASGSDTKVPVKENKNVQDPVFQGILTTKVSLAGVDLSTITENIDYQKGDIQQQLAALYKSIPAQDFARMQSMMEKNPMLGMAMIMTPPQATIYIKDKVAMVKTKGLGYEIQHYHNEQSDEAFLYTASLIQPTEAVTSAYKPSDGYEELFTADKRISSQNFKVERSSNTADVAGYMCSIATYTPKALQQEAPSSLGMPAIQLHKLVVYTSKDLPKVINFSHPYYLPEDHGIMRIDIYLDNGNEPTMVYEIVSVKKTPVSDDMLIAKKTAPLYALTDIDYGMKLLGIMMGGMAAFGGEDDDDGMEEGEGESQG</sequence>
<gene>
    <name evidence="2" type="ORF">FAZ19_00980</name>
</gene>
<dbReference type="OrthoDB" id="871084at2"/>
<dbReference type="Proteomes" id="UP000309872">
    <property type="component" value="Unassembled WGS sequence"/>
</dbReference>
<proteinExistence type="predicted"/>
<feature type="signal peptide" evidence="1">
    <location>
        <begin position="1"/>
        <end position="20"/>
    </location>
</feature>
<dbReference type="AlphaFoldDB" id="A0A4V5LYU0"/>
<evidence type="ECO:0000313" key="2">
    <source>
        <dbReference type="EMBL" id="TJY67869.1"/>
    </source>
</evidence>
<dbReference type="RefSeq" id="WP_136818736.1">
    <property type="nucleotide sequence ID" value="NZ_BMJX01000001.1"/>
</dbReference>
<evidence type="ECO:0008006" key="4">
    <source>
        <dbReference type="Google" id="ProtNLM"/>
    </source>
</evidence>
<keyword evidence="1" id="KW-0732">Signal</keyword>
<reference evidence="2 3" key="1">
    <citation type="submission" date="2019-04" db="EMBL/GenBank/DDBJ databases">
        <title>Sphingobacterium olei sp. nov., isolated from oil-contaminated soil.</title>
        <authorList>
            <person name="Liu B."/>
        </authorList>
    </citation>
    <scope>NUCLEOTIDE SEQUENCE [LARGE SCALE GENOMIC DNA]</scope>
    <source>
        <strain evidence="2 3">Y3L14</strain>
    </source>
</reference>